<dbReference type="PANTHER" id="PTHR37994">
    <property type="entry name" value="ARAE_2_N DOMAIN-CONTAINING PROTEIN-RELATED"/>
    <property type="match status" value="1"/>
</dbReference>
<keyword evidence="4 6" id="KW-0472">Membrane</keyword>
<name>A0A6G1K0N1_9PLEO</name>
<evidence type="ECO:0000256" key="1">
    <source>
        <dbReference type="ARBA" id="ARBA00004141"/>
    </source>
</evidence>
<feature type="transmembrane region" description="Helical" evidence="6">
    <location>
        <begin position="503"/>
        <end position="521"/>
    </location>
</feature>
<dbReference type="EMBL" id="MU005777">
    <property type="protein sequence ID" value="KAF2706072.1"/>
    <property type="molecule type" value="Genomic_DNA"/>
</dbReference>
<feature type="transmembrane region" description="Helical" evidence="6">
    <location>
        <begin position="670"/>
        <end position="689"/>
    </location>
</feature>
<organism evidence="10 11">
    <name type="scientific">Pleomassaria siparia CBS 279.74</name>
    <dbReference type="NCBI Taxonomy" id="1314801"/>
    <lineage>
        <taxon>Eukaryota</taxon>
        <taxon>Fungi</taxon>
        <taxon>Dikarya</taxon>
        <taxon>Ascomycota</taxon>
        <taxon>Pezizomycotina</taxon>
        <taxon>Dothideomycetes</taxon>
        <taxon>Pleosporomycetidae</taxon>
        <taxon>Pleosporales</taxon>
        <taxon>Pleomassariaceae</taxon>
        <taxon>Pleomassaria</taxon>
    </lineage>
</organism>
<dbReference type="InterPro" id="IPR018823">
    <property type="entry name" value="ArAE_2_N"/>
</dbReference>
<feature type="domain" description="DUF2421" evidence="7">
    <location>
        <begin position="783"/>
        <end position="1010"/>
    </location>
</feature>
<feature type="transmembrane region" description="Helical" evidence="6">
    <location>
        <begin position="720"/>
        <end position="738"/>
    </location>
</feature>
<keyword evidence="3 6" id="KW-1133">Transmembrane helix</keyword>
<evidence type="ECO:0000256" key="3">
    <source>
        <dbReference type="ARBA" id="ARBA00022989"/>
    </source>
</evidence>
<feature type="region of interest" description="Disordered" evidence="5">
    <location>
        <begin position="1018"/>
        <end position="1043"/>
    </location>
</feature>
<feature type="domain" description="Integral membrane bound transporter" evidence="9">
    <location>
        <begin position="642"/>
        <end position="779"/>
    </location>
</feature>
<protein>
    <submittedName>
        <fullName evidence="10">MFS transporter</fullName>
    </submittedName>
</protein>
<sequence length="1043" mass="115608">MKSIEKSLYANGETSSTGTGNDDAGPTDSRPKKKSKIAELWKTLELDAPTVMMMGKAALPPAISLAMYQADIIAKEYSTLGYLIAVISILGFCIMPRAKFIQTMTMNIIGTCLAAALNLLMLWSSVQARLHTTPVGSTDRYNSSQSAVCAVWLFFQIWLTNTVKAKLPQLAFPAIMYSIFVNVAATSGPQFATSAQVQSFIKRLLISFLTAHAIATGVALLVIPVTCRKVVTKEIAGYITLVRGTLQAHKAYFQSLETSDIFDKNLPANADGAQNSKTPTVKPEVAALKKMTAAFTALHGKLYGDLPFAKREIAWGKLTPEDFEGIFKHLRAIMVPLVGLGSLMDLFDRYAETNRWNHHAETDGVDPDSEKARLQAVKDWNEIMTTIHEPLAQIIQAMDGGLHHTLIRLQLIKAPKKKAAEGADPEAKGDTVEPGDRDYASYFEAQCDIFSHGKVTTLQHWVESKGIKIREDFFLNPDPLSNSQADEVEKLPHWTRHRNRRQLYLVLYIIFLLNSVSRAVLDLVKYADERDQATAKTKFINPGKRRFEKWIASIFKDGDSNHDNETTVAGVERSNIIYMGEAYNSRKDPEHNPPANTWEKFGNFIRGIAGFLRSSESAFGFRTACATMSIGIVVYLRDTQVWFIKQRIVWAMIMVAISMVPTSGATVYTFILRIAGTTIAMVVALLAWYIPDQNTAGVIVFLWFFSCLGFYFPLKQPSLVIAALISVVTATMIIGYELEVRKIGAAIATSNGQPFYDIYLLAPYRLATVAGGLAVAFFWTVFPYPVSEHSVLRQKLGGALYLSANYYSIMHETVMARIRGDEGDPKDPKSPSSQLTKARNKVFAKQMLTLQALKMHAEMVKWEFPLGGKFPREEYNAIIQCVSNITNDTTLIGYASNTFSQVSTDPTSQQWFHDFQRIVSSVNITSHEITSLLALLSSSITSGQPLPPYLTAPESFELSTRMESVDKDILSLEHITEPGYAAFAVIQISTRCIHMDIEKLLSAVKKLVGELDFSFHTVSTQSPGGPSSSETLVKSLSHRGKLD</sequence>
<feature type="transmembrane region" description="Helical" evidence="6">
    <location>
        <begin position="648"/>
        <end position="664"/>
    </location>
</feature>
<evidence type="ECO:0000256" key="6">
    <source>
        <dbReference type="SAM" id="Phobius"/>
    </source>
</evidence>
<evidence type="ECO:0000256" key="2">
    <source>
        <dbReference type="ARBA" id="ARBA00022692"/>
    </source>
</evidence>
<dbReference type="Proteomes" id="UP000799428">
    <property type="component" value="Unassembled WGS sequence"/>
</dbReference>
<feature type="transmembrane region" description="Helical" evidence="6">
    <location>
        <begin position="77"/>
        <end position="94"/>
    </location>
</feature>
<feature type="compositionally biased region" description="Polar residues" evidence="5">
    <location>
        <begin position="1018"/>
        <end position="1034"/>
    </location>
</feature>
<gene>
    <name evidence="10" type="ORF">K504DRAFT_386628</name>
</gene>
<dbReference type="OrthoDB" id="2274698at2759"/>
<feature type="region of interest" description="Disordered" evidence="5">
    <location>
        <begin position="1"/>
        <end position="35"/>
    </location>
</feature>
<feature type="transmembrane region" description="Helical" evidence="6">
    <location>
        <begin position="170"/>
        <end position="192"/>
    </location>
</feature>
<dbReference type="Pfam" id="PF13515">
    <property type="entry name" value="FUSC_2"/>
    <property type="match status" value="1"/>
</dbReference>
<dbReference type="Pfam" id="PF10337">
    <property type="entry name" value="ArAE_2_N"/>
    <property type="match status" value="1"/>
</dbReference>
<evidence type="ECO:0000259" key="9">
    <source>
        <dbReference type="Pfam" id="PF13515"/>
    </source>
</evidence>
<dbReference type="PANTHER" id="PTHR37994:SF4">
    <property type="entry name" value="ER TRANSPORTER 6TM N-TERMINAL DOMAIN-CONTAINING PROTEIN-RELATED"/>
    <property type="match status" value="1"/>
</dbReference>
<keyword evidence="11" id="KW-1185">Reference proteome</keyword>
<evidence type="ECO:0000256" key="4">
    <source>
        <dbReference type="ARBA" id="ARBA00023136"/>
    </source>
</evidence>
<evidence type="ECO:0000259" key="7">
    <source>
        <dbReference type="Pfam" id="PF10334"/>
    </source>
</evidence>
<evidence type="ECO:0000313" key="10">
    <source>
        <dbReference type="EMBL" id="KAF2706072.1"/>
    </source>
</evidence>
<dbReference type="InterPro" id="IPR049453">
    <property type="entry name" value="Memb_transporter_dom"/>
</dbReference>
<evidence type="ECO:0000259" key="8">
    <source>
        <dbReference type="Pfam" id="PF10337"/>
    </source>
</evidence>
<keyword evidence="2 6" id="KW-0812">Transmembrane</keyword>
<feature type="transmembrane region" description="Helical" evidence="6">
    <location>
        <begin position="619"/>
        <end position="636"/>
    </location>
</feature>
<feature type="domain" description="Putative ER transporter 6TM N-terminal" evidence="8">
    <location>
        <begin position="40"/>
        <end position="411"/>
    </location>
</feature>
<dbReference type="InterPro" id="IPR018820">
    <property type="entry name" value="BRE4-related_DUF2421"/>
</dbReference>
<accession>A0A6G1K0N1</accession>
<reference evidence="10" key="1">
    <citation type="journal article" date="2020" name="Stud. Mycol.">
        <title>101 Dothideomycetes genomes: a test case for predicting lifestyles and emergence of pathogens.</title>
        <authorList>
            <person name="Haridas S."/>
            <person name="Albert R."/>
            <person name="Binder M."/>
            <person name="Bloem J."/>
            <person name="Labutti K."/>
            <person name="Salamov A."/>
            <person name="Andreopoulos B."/>
            <person name="Baker S."/>
            <person name="Barry K."/>
            <person name="Bills G."/>
            <person name="Bluhm B."/>
            <person name="Cannon C."/>
            <person name="Castanera R."/>
            <person name="Culley D."/>
            <person name="Daum C."/>
            <person name="Ezra D."/>
            <person name="Gonzalez J."/>
            <person name="Henrissat B."/>
            <person name="Kuo A."/>
            <person name="Liang C."/>
            <person name="Lipzen A."/>
            <person name="Lutzoni F."/>
            <person name="Magnuson J."/>
            <person name="Mondo S."/>
            <person name="Nolan M."/>
            <person name="Ohm R."/>
            <person name="Pangilinan J."/>
            <person name="Park H.-J."/>
            <person name="Ramirez L."/>
            <person name="Alfaro M."/>
            <person name="Sun H."/>
            <person name="Tritt A."/>
            <person name="Yoshinaga Y."/>
            <person name="Zwiers L.-H."/>
            <person name="Turgeon B."/>
            <person name="Goodwin S."/>
            <person name="Spatafora J."/>
            <person name="Crous P."/>
            <person name="Grigoriev I."/>
        </authorList>
    </citation>
    <scope>NUCLEOTIDE SEQUENCE</scope>
    <source>
        <strain evidence="10">CBS 279.74</strain>
    </source>
</reference>
<evidence type="ECO:0000313" key="11">
    <source>
        <dbReference type="Proteomes" id="UP000799428"/>
    </source>
</evidence>
<comment type="subcellular location">
    <subcellularLocation>
        <location evidence="1">Membrane</location>
        <topology evidence="1">Multi-pass membrane protein</topology>
    </subcellularLocation>
</comment>
<feature type="transmembrane region" description="Helical" evidence="6">
    <location>
        <begin position="204"/>
        <end position="223"/>
    </location>
</feature>
<feature type="transmembrane region" description="Helical" evidence="6">
    <location>
        <begin position="106"/>
        <end position="124"/>
    </location>
</feature>
<feature type="transmembrane region" description="Helical" evidence="6">
    <location>
        <begin position="758"/>
        <end position="782"/>
    </location>
</feature>
<evidence type="ECO:0000256" key="5">
    <source>
        <dbReference type="SAM" id="MobiDB-lite"/>
    </source>
</evidence>
<proteinExistence type="predicted"/>
<dbReference type="AlphaFoldDB" id="A0A6G1K0N1"/>
<dbReference type="Pfam" id="PF10334">
    <property type="entry name" value="BRE4"/>
    <property type="match status" value="1"/>
</dbReference>
<dbReference type="GO" id="GO:0016020">
    <property type="term" value="C:membrane"/>
    <property type="evidence" value="ECO:0007669"/>
    <property type="project" value="UniProtKB-SubCell"/>
</dbReference>
<feature type="transmembrane region" description="Helical" evidence="6">
    <location>
        <begin position="696"/>
        <end position="714"/>
    </location>
</feature>